<feature type="transmembrane region" description="Helical" evidence="5">
    <location>
        <begin position="73"/>
        <end position="91"/>
    </location>
</feature>
<accession>A0A7S1XFB8</accession>
<keyword evidence="5" id="KW-0812">Transmembrane</keyword>
<feature type="region of interest" description="Disordered" evidence="4">
    <location>
        <begin position="14"/>
        <end position="46"/>
    </location>
</feature>
<name>A0A7S1XFB8_9RHOD</name>
<evidence type="ECO:0000256" key="3">
    <source>
        <dbReference type="ARBA" id="ARBA00023180"/>
    </source>
</evidence>
<keyword evidence="2" id="KW-0808">Transferase</keyword>
<evidence type="ECO:0000256" key="5">
    <source>
        <dbReference type="SAM" id="Phobius"/>
    </source>
</evidence>
<keyword evidence="5" id="KW-1133">Transmembrane helix</keyword>
<dbReference type="AlphaFoldDB" id="A0A7S1XFB8"/>
<sequence length="570" mass="62956">MRKCKGKIRVKATMGSEGRSMASEVSSRMSGAAPPGTSWSAQDRRGFGVPVSSRTGRLGWVKTICEQKDLRRVVLGALLVTVTWICARLALMDADGYIQFGHISVPKSPSLTTLSQASSSVPPLDTGPRRVDHAATTQGAMESARFDSSKLKGGSLVEPWAMQCHATRPRYERFCFAAPFCIDGPDRYLHKQGDVWCGQGEEGSVQWRGSFCDSFVEKLFQEADFPGKSVARPGAELDSFAHIEGVTVFFRLKPSAGNIAHFAGRMLFLQFLLSHPEALGHREISRVVALVPDQVLPKLRDESSWQRGFMEILMSGQISEAASLDMVSSSSTGFVFVRELAPTNRICLAWAVLPAFLKGRFFASTEPVSGNEKVNLVVPKSADDFRSRVYQWLGKPPPKTREKMVYLARTGRRSFTSSSEQLIMSTLRNFCVARGLELVVANIDSTTSIEDQILIMYDAALAIGIHGANLVNLLFLPARSAIIEIFPFGFEHNMYENGANAGIFYSRYQIHQGVEFPELAKYNGSRYICVTKNIACKLFYRSDHRQIEFDEVDAAGLLRTLESSLATVVG</sequence>
<protein>
    <recommendedName>
        <fullName evidence="6">Glycosyltransferase 61 catalytic domain-containing protein</fullName>
    </recommendedName>
</protein>
<keyword evidence="1" id="KW-0328">Glycosyltransferase</keyword>
<dbReference type="PANTHER" id="PTHR20961">
    <property type="entry name" value="GLYCOSYLTRANSFERASE"/>
    <property type="match status" value="1"/>
</dbReference>
<dbReference type="EMBL" id="HBGH01010422">
    <property type="protein sequence ID" value="CAD9233664.1"/>
    <property type="molecule type" value="Transcribed_RNA"/>
</dbReference>
<evidence type="ECO:0000313" key="7">
    <source>
        <dbReference type="EMBL" id="CAD9233664.1"/>
    </source>
</evidence>
<evidence type="ECO:0000256" key="1">
    <source>
        <dbReference type="ARBA" id="ARBA00022676"/>
    </source>
</evidence>
<dbReference type="Pfam" id="PF04577">
    <property type="entry name" value="Glyco_transf_61"/>
    <property type="match status" value="1"/>
</dbReference>
<evidence type="ECO:0000256" key="4">
    <source>
        <dbReference type="SAM" id="MobiDB-lite"/>
    </source>
</evidence>
<keyword evidence="3" id="KW-0325">Glycoprotein</keyword>
<dbReference type="GO" id="GO:0016757">
    <property type="term" value="F:glycosyltransferase activity"/>
    <property type="evidence" value="ECO:0007669"/>
    <property type="project" value="UniProtKB-KW"/>
</dbReference>
<feature type="domain" description="Glycosyltransferase 61 catalytic" evidence="6">
    <location>
        <begin position="381"/>
        <end position="483"/>
    </location>
</feature>
<dbReference type="InterPro" id="IPR007657">
    <property type="entry name" value="Glycosyltransferase_61"/>
</dbReference>
<keyword evidence="5" id="KW-0472">Membrane</keyword>
<reference evidence="7" key="1">
    <citation type="submission" date="2021-01" db="EMBL/GenBank/DDBJ databases">
        <authorList>
            <person name="Corre E."/>
            <person name="Pelletier E."/>
            <person name="Niang G."/>
            <person name="Scheremetjew M."/>
            <person name="Finn R."/>
            <person name="Kale V."/>
            <person name="Holt S."/>
            <person name="Cochrane G."/>
            <person name="Meng A."/>
            <person name="Brown T."/>
            <person name="Cohen L."/>
        </authorList>
    </citation>
    <scope>NUCLEOTIDE SEQUENCE</scope>
    <source>
        <strain evidence="7">SAG 36.94</strain>
    </source>
</reference>
<dbReference type="InterPro" id="IPR049625">
    <property type="entry name" value="Glyco_transf_61_cat"/>
</dbReference>
<evidence type="ECO:0000259" key="6">
    <source>
        <dbReference type="Pfam" id="PF04577"/>
    </source>
</evidence>
<proteinExistence type="predicted"/>
<evidence type="ECO:0000256" key="2">
    <source>
        <dbReference type="ARBA" id="ARBA00022679"/>
    </source>
</evidence>
<organism evidence="7">
    <name type="scientific">Compsopogon caeruleus</name>
    <dbReference type="NCBI Taxonomy" id="31354"/>
    <lineage>
        <taxon>Eukaryota</taxon>
        <taxon>Rhodophyta</taxon>
        <taxon>Compsopogonophyceae</taxon>
        <taxon>Compsopogonales</taxon>
        <taxon>Compsopogonaceae</taxon>
        <taxon>Compsopogon</taxon>
    </lineage>
</organism>
<gene>
    <name evidence="7" type="ORF">CCAE0312_LOCUS5750</name>
</gene>